<dbReference type="OrthoDB" id="54411at2"/>
<name>A0A2P8FC64_9RHOB</name>
<organism evidence="1 2">
    <name type="scientific">Shimia abyssi</name>
    <dbReference type="NCBI Taxonomy" id="1662395"/>
    <lineage>
        <taxon>Bacteria</taxon>
        <taxon>Pseudomonadati</taxon>
        <taxon>Pseudomonadota</taxon>
        <taxon>Alphaproteobacteria</taxon>
        <taxon>Rhodobacterales</taxon>
        <taxon>Roseobacteraceae</taxon>
    </lineage>
</organism>
<dbReference type="AlphaFoldDB" id="A0A2P8FC64"/>
<sequence>MKASPKFQTLEGIFAHATVASATFGVDFSGIFSTLLNTENQSDNAVSPSQIQAALADLLASERFANADRLCKFLQYVIDETLEGRKEMIRAKSIALDVYGYRPDEVEQRESVVRVDAGRVRRKLYDYHTNEGKDAAVRIELPKGGYVPTFSQRPDSVQTHVETPPRKKWPWGIGLATACIVVVLASVFLAERTPQNTARNIQDETALRLALYDTAPHRLQAMRLAQEGRDLIFPATSQEQLEAAAAVFNAVLKLDDTYAGGHAGLSQVLAMFSLLSPDTVTAEPLAGKANALSDKALELAPSAAWSMSAKSWSALATKDYAAARFWTDKALDRAPDDPHILEFAALVLLYSGAFDDVLQRTGTDVISANPKQGFVFHNARGSALFHLKNHEAAAQAFETSIATGGPLGPVSVAYLMASYHYLGQDVRAAELVRLFNQHWPQNRIDLLLMRLFQDAVHGQYLSDGMTGAGWIPPN</sequence>
<dbReference type="SUPFAM" id="SSF48452">
    <property type="entry name" value="TPR-like"/>
    <property type="match status" value="1"/>
</dbReference>
<proteinExistence type="predicted"/>
<protein>
    <recommendedName>
        <fullName evidence="3">Tetratricopeptide repeat protein</fullName>
    </recommendedName>
</protein>
<evidence type="ECO:0008006" key="3">
    <source>
        <dbReference type="Google" id="ProtNLM"/>
    </source>
</evidence>
<dbReference type="InterPro" id="IPR011990">
    <property type="entry name" value="TPR-like_helical_dom_sf"/>
</dbReference>
<comment type="caution">
    <text evidence="1">The sequence shown here is derived from an EMBL/GenBank/DDBJ whole genome shotgun (WGS) entry which is preliminary data.</text>
</comment>
<dbReference type="EMBL" id="PYGJ01000006">
    <property type="protein sequence ID" value="PSL19321.1"/>
    <property type="molecule type" value="Genomic_DNA"/>
</dbReference>
<keyword evidence="2" id="KW-1185">Reference proteome</keyword>
<evidence type="ECO:0000313" key="1">
    <source>
        <dbReference type="EMBL" id="PSL19321.1"/>
    </source>
</evidence>
<accession>A0A2P8FC64</accession>
<reference evidence="1 2" key="1">
    <citation type="submission" date="2018-03" db="EMBL/GenBank/DDBJ databases">
        <title>Genomic Encyclopedia of Archaeal and Bacterial Type Strains, Phase II (KMG-II): from individual species to whole genera.</title>
        <authorList>
            <person name="Goeker M."/>
        </authorList>
    </citation>
    <scope>NUCLEOTIDE SEQUENCE [LARGE SCALE GENOMIC DNA]</scope>
    <source>
        <strain evidence="1 2">DSM 100673</strain>
    </source>
</reference>
<gene>
    <name evidence="1" type="ORF">CLV88_10633</name>
</gene>
<dbReference type="Proteomes" id="UP000240418">
    <property type="component" value="Unassembled WGS sequence"/>
</dbReference>
<dbReference type="RefSeq" id="WP_106608524.1">
    <property type="nucleotide sequence ID" value="NZ_PYGJ01000006.1"/>
</dbReference>
<dbReference type="Gene3D" id="1.25.40.10">
    <property type="entry name" value="Tetratricopeptide repeat domain"/>
    <property type="match status" value="1"/>
</dbReference>
<evidence type="ECO:0000313" key="2">
    <source>
        <dbReference type="Proteomes" id="UP000240418"/>
    </source>
</evidence>